<dbReference type="Pfam" id="PF13628">
    <property type="entry name" value="DUF4142"/>
    <property type="match status" value="1"/>
</dbReference>
<proteinExistence type="predicted"/>
<dbReference type="HOGENOM" id="CLU_079636_6_3_0"/>
<evidence type="ECO:0000259" key="2">
    <source>
        <dbReference type="Pfam" id="PF13628"/>
    </source>
</evidence>
<dbReference type="PROSITE" id="PS51257">
    <property type="entry name" value="PROKAR_LIPOPROTEIN"/>
    <property type="match status" value="1"/>
</dbReference>
<name>E8U8X7_DEIML</name>
<dbReference type="EMBL" id="CP002454">
    <property type="protein sequence ID" value="ADV67516.1"/>
    <property type="molecule type" value="Genomic_DNA"/>
</dbReference>
<feature type="chain" id="PRO_5003232463" description="DUF4142 domain-containing protein" evidence="1">
    <location>
        <begin position="24"/>
        <end position="174"/>
    </location>
</feature>
<dbReference type="Proteomes" id="UP000008635">
    <property type="component" value="Chromosome"/>
</dbReference>
<protein>
    <recommendedName>
        <fullName evidence="2">DUF4142 domain-containing protein</fullName>
    </recommendedName>
</protein>
<reference evidence="4" key="2">
    <citation type="submission" date="2011-01" db="EMBL/GenBank/DDBJ databases">
        <title>The complete genome of Deinococcus maricopensis DSM 21211.</title>
        <authorList>
            <consortium name="US DOE Joint Genome Institute (JGI-PGF)"/>
            <person name="Lucas S."/>
            <person name="Copeland A."/>
            <person name="Lapidus A."/>
            <person name="Goodwin L."/>
            <person name="Pitluck S."/>
            <person name="Kyrpides N."/>
            <person name="Mavromatis K."/>
            <person name="Pagani I."/>
            <person name="Ivanova N."/>
            <person name="Ovchinnikova G."/>
            <person name="Zeytun A."/>
            <person name="Detter J.C."/>
            <person name="Han C."/>
            <person name="Land M."/>
            <person name="Hauser L."/>
            <person name="Markowitz V."/>
            <person name="Cheng J.-F."/>
            <person name="Hugenholtz P."/>
            <person name="Woyke T."/>
            <person name="Wu D."/>
            <person name="Pukall R."/>
            <person name="Gehrich-Schroeter G."/>
            <person name="Brambilla E."/>
            <person name="Klenk H.-P."/>
            <person name="Eisen J.A."/>
        </authorList>
    </citation>
    <scope>NUCLEOTIDE SEQUENCE [LARGE SCALE GENOMIC DNA]</scope>
    <source>
        <strain evidence="4">DSM 21211 / LMG 22137 / NRRL B-23946 / LB-34</strain>
    </source>
</reference>
<dbReference type="STRING" id="709986.Deima_1869"/>
<keyword evidence="4" id="KW-1185">Reference proteome</keyword>
<feature type="signal peptide" evidence="1">
    <location>
        <begin position="1"/>
        <end position="23"/>
    </location>
</feature>
<dbReference type="KEGG" id="dmr:Deima_1869"/>
<reference evidence="3 4" key="1">
    <citation type="journal article" date="2011" name="Stand. Genomic Sci.">
        <title>Complete genome sequence of Deinococcus maricopensis type strain (LB-34).</title>
        <authorList>
            <person name="Pukall R."/>
            <person name="Zeytun A."/>
            <person name="Lucas S."/>
            <person name="Lapidus A."/>
            <person name="Hammon N."/>
            <person name="Deshpande S."/>
            <person name="Nolan M."/>
            <person name="Cheng J.F."/>
            <person name="Pitluck S."/>
            <person name="Liolios K."/>
            <person name="Pagani I."/>
            <person name="Mikhailova N."/>
            <person name="Ivanova N."/>
            <person name="Mavromatis K."/>
            <person name="Pati A."/>
            <person name="Tapia R."/>
            <person name="Han C."/>
            <person name="Goodwin L."/>
            <person name="Chen A."/>
            <person name="Palaniappan K."/>
            <person name="Land M."/>
            <person name="Hauser L."/>
            <person name="Chang Y.J."/>
            <person name="Jeffries C.D."/>
            <person name="Brambilla E.M."/>
            <person name="Rohde M."/>
            <person name="Goker M."/>
            <person name="Detter J.C."/>
            <person name="Woyke T."/>
            <person name="Bristow J."/>
            <person name="Eisen J.A."/>
            <person name="Markowitz V."/>
            <person name="Hugenholtz P."/>
            <person name="Kyrpides N.C."/>
            <person name="Klenk H.P."/>
        </authorList>
    </citation>
    <scope>NUCLEOTIDE SEQUENCE [LARGE SCALE GENOMIC DNA]</scope>
    <source>
        <strain evidence="4">DSM 21211 / LMG 22137 / NRRL B-23946 / LB-34</strain>
    </source>
</reference>
<evidence type="ECO:0000256" key="1">
    <source>
        <dbReference type="SAM" id="SignalP"/>
    </source>
</evidence>
<dbReference type="PANTHER" id="PTHR38593">
    <property type="entry name" value="BLR2558 PROTEIN"/>
    <property type="match status" value="1"/>
</dbReference>
<dbReference type="RefSeq" id="WP_013557021.1">
    <property type="nucleotide sequence ID" value="NC_014958.1"/>
</dbReference>
<dbReference type="InterPro" id="IPR025419">
    <property type="entry name" value="DUF4142"/>
</dbReference>
<sequence precursor="true">MKKHALFLLAPLTLAACAPMMMAPNATTVDGLYMQAAAGGNLFEIQSSQVALKNSTSDAVRAFAQQMIADHTTAQNQLTALAAARGVPLPTQLPPELQLKVTSLSGLTGAAFDAAYAQEQVVSHQLNLSVQQNELTAGKDADVRAYAQAQVPIIQQHLEHARTLPGATAAPATP</sequence>
<dbReference type="InterPro" id="IPR012347">
    <property type="entry name" value="Ferritin-like"/>
</dbReference>
<evidence type="ECO:0000313" key="4">
    <source>
        <dbReference type="Proteomes" id="UP000008635"/>
    </source>
</evidence>
<gene>
    <name evidence="3" type="ordered locus">Deima_1869</name>
</gene>
<dbReference type="Gene3D" id="1.20.1260.10">
    <property type="match status" value="1"/>
</dbReference>
<dbReference type="OrthoDB" id="9101320at2"/>
<feature type="domain" description="DUF4142" evidence="2">
    <location>
        <begin position="32"/>
        <end position="164"/>
    </location>
</feature>
<dbReference type="eggNOG" id="COG3652">
    <property type="taxonomic scope" value="Bacteria"/>
</dbReference>
<dbReference type="AlphaFoldDB" id="E8U8X7"/>
<accession>E8U8X7</accession>
<dbReference type="PANTHER" id="PTHR38593:SF1">
    <property type="entry name" value="BLR2558 PROTEIN"/>
    <property type="match status" value="1"/>
</dbReference>
<keyword evidence="1" id="KW-0732">Signal</keyword>
<evidence type="ECO:0000313" key="3">
    <source>
        <dbReference type="EMBL" id="ADV67516.1"/>
    </source>
</evidence>
<organism evidence="3 4">
    <name type="scientific">Deinococcus maricopensis (strain DSM 21211 / LMG 22137 / NRRL B-23946 / LB-34)</name>
    <dbReference type="NCBI Taxonomy" id="709986"/>
    <lineage>
        <taxon>Bacteria</taxon>
        <taxon>Thermotogati</taxon>
        <taxon>Deinococcota</taxon>
        <taxon>Deinococci</taxon>
        <taxon>Deinococcales</taxon>
        <taxon>Deinococcaceae</taxon>
        <taxon>Deinococcus</taxon>
    </lineage>
</organism>